<reference evidence="1 2" key="1">
    <citation type="submission" date="2018-07" db="EMBL/GenBank/DDBJ databases">
        <title>Freshwater and sediment microbial communities from various areas in North America, analyzing microbe dynamics in response to fracking.</title>
        <authorList>
            <person name="Lamendella R."/>
        </authorList>
    </citation>
    <scope>NUCLEOTIDE SEQUENCE [LARGE SCALE GENOMIC DNA]</scope>
    <source>
        <strain evidence="1 2">105B</strain>
    </source>
</reference>
<dbReference type="AlphaFoldDB" id="A0A368X7Y7"/>
<name>A0A368X7Y7_MARNT</name>
<feature type="non-terminal residue" evidence="1">
    <location>
        <position position="1"/>
    </location>
</feature>
<accession>A0A368X7Y7</accession>
<sequence length="41" mass="4699">LYCLRFLLMILLLMEMMNQSLGTCPKFGVHFNVSIFSRSSG</sequence>
<comment type="caution">
    <text evidence="1">The sequence shown here is derived from an EMBL/GenBank/DDBJ whole genome shotgun (WGS) entry which is preliminary data.</text>
</comment>
<protein>
    <submittedName>
        <fullName evidence="1">Uncharacterized protein</fullName>
    </submittedName>
</protein>
<organism evidence="1 2">
    <name type="scientific">Marinobacter nauticus</name>
    <name type="common">Marinobacter hydrocarbonoclasticus</name>
    <name type="synonym">Marinobacter aquaeolei</name>
    <dbReference type="NCBI Taxonomy" id="2743"/>
    <lineage>
        <taxon>Bacteria</taxon>
        <taxon>Pseudomonadati</taxon>
        <taxon>Pseudomonadota</taxon>
        <taxon>Gammaproteobacteria</taxon>
        <taxon>Pseudomonadales</taxon>
        <taxon>Marinobacteraceae</taxon>
        <taxon>Marinobacter</taxon>
    </lineage>
</organism>
<evidence type="ECO:0000313" key="2">
    <source>
        <dbReference type="Proteomes" id="UP000253647"/>
    </source>
</evidence>
<dbReference type="EMBL" id="QPJI01000029">
    <property type="protein sequence ID" value="RCW62164.1"/>
    <property type="molecule type" value="Genomic_DNA"/>
</dbReference>
<gene>
    <name evidence="1" type="ORF">DET61_12915</name>
</gene>
<proteinExistence type="predicted"/>
<evidence type="ECO:0000313" key="1">
    <source>
        <dbReference type="EMBL" id="RCW62164.1"/>
    </source>
</evidence>
<dbReference type="Proteomes" id="UP000253647">
    <property type="component" value="Unassembled WGS sequence"/>
</dbReference>